<dbReference type="GO" id="GO:0008270">
    <property type="term" value="F:zinc ion binding"/>
    <property type="evidence" value="ECO:0007669"/>
    <property type="project" value="TreeGrafter"/>
</dbReference>
<organism evidence="4 5">
    <name type="scientific">Ectocarpus siliculosus</name>
    <name type="common">Brown alga</name>
    <name type="synonym">Conferva siliculosa</name>
    <dbReference type="NCBI Taxonomy" id="2880"/>
    <lineage>
        <taxon>Eukaryota</taxon>
        <taxon>Sar</taxon>
        <taxon>Stramenopiles</taxon>
        <taxon>Ochrophyta</taxon>
        <taxon>PX clade</taxon>
        <taxon>Phaeophyceae</taxon>
        <taxon>Ectocarpales</taxon>
        <taxon>Ectocarpaceae</taxon>
        <taxon>Ectocarpus</taxon>
    </lineage>
</organism>
<dbReference type="PANTHER" id="PTHR12857:SF0">
    <property type="entry name" value="CXXC MOTIF CONTAINING ZINC BINDING PROTEIN"/>
    <property type="match status" value="1"/>
</dbReference>
<reference evidence="4 5" key="1">
    <citation type="journal article" date="2010" name="Nature">
        <title>The Ectocarpus genome and the independent evolution of multicellularity in brown algae.</title>
        <authorList>
            <person name="Cock J.M."/>
            <person name="Sterck L."/>
            <person name="Rouze P."/>
            <person name="Scornet D."/>
            <person name="Allen A.E."/>
            <person name="Amoutzias G."/>
            <person name="Anthouard V."/>
            <person name="Artiguenave F."/>
            <person name="Aury J.M."/>
            <person name="Badger J.H."/>
            <person name="Beszteri B."/>
            <person name="Billiau K."/>
            <person name="Bonnet E."/>
            <person name="Bothwell J.H."/>
            <person name="Bowler C."/>
            <person name="Boyen C."/>
            <person name="Brownlee C."/>
            <person name="Carrano C.J."/>
            <person name="Charrier B."/>
            <person name="Cho G.Y."/>
            <person name="Coelho S.M."/>
            <person name="Collen J."/>
            <person name="Corre E."/>
            <person name="Da Silva C."/>
            <person name="Delage L."/>
            <person name="Delaroque N."/>
            <person name="Dittami S.M."/>
            <person name="Doulbeau S."/>
            <person name="Elias M."/>
            <person name="Farnham G."/>
            <person name="Gachon C.M."/>
            <person name="Gschloessl B."/>
            <person name="Heesch S."/>
            <person name="Jabbari K."/>
            <person name="Jubin C."/>
            <person name="Kawai H."/>
            <person name="Kimura K."/>
            <person name="Kloareg B."/>
            <person name="Kupper F.C."/>
            <person name="Lang D."/>
            <person name="Le Bail A."/>
            <person name="Leblanc C."/>
            <person name="Lerouge P."/>
            <person name="Lohr M."/>
            <person name="Lopez P.J."/>
            <person name="Martens C."/>
            <person name="Maumus F."/>
            <person name="Michel G."/>
            <person name="Miranda-Saavedra D."/>
            <person name="Morales J."/>
            <person name="Moreau H."/>
            <person name="Motomura T."/>
            <person name="Nagasato C."/>
            <person name="Napoli C.A."/>
            <person name="Nelson D.R."/>
            <person name="Nyvall-Collen P."/>
            <person name="Peters A.F."/>
            <person name="Pommier C."/>
            <person name="Potin P."/>
            <person name="Poulain J."/>
            <person name="Quesneville H."/>
            <person name="Read B."/>
            <person name="Rensing S.A."/>
            <person name="Ritter A."/>
            <person name="Rousvoal S."/>
            <person name="Samanta M."/>
            <person name="Samson G."/>
            <person name="Schroeder D.C."/>
            <person name="Segurens B."/>
            <person name="Strittmatter M."/>
            <person name="Tonon T."/>
            <person name="Tregear J.W."/>
            <person name="Valentin K."/>
            <person name="von Dassow P."/>
            <person name="Yamagishi T."/>
            <person name="Van de Peer Y."/>
            <person name="Wincker P."/>
        </authorList>
    </citation>
    <scope>NUCLEOTIDE SEQUENCE [LARGE SCALE GENOMIC DNA]</scope>
    <source>
        <strain evidence="5">Ec32 / CCAP1310/4</strain>
    </source>
</reference>
<dbReference type="eggNOG" id="KOG1296">
    <property type="taxonomic scope" value="Eukaryota"/>
</dbReference>
<evidence type="ECO:0000256" key="2">
    <source>
        <dbReference type="ARBA" id="ARBA00022723"/>
    </source>
</evidence>
<dbReference type="AlphaFoldDB" id="D7FQ13"/>
<evidence type="ECO:0000256" key="1">
    <source>
        <dbReference type="ARBA" id="ARBA00007818"/>
    </source>
</evidence>
<proteinExistence type="inferred from homology"/>
<keyword evidence="2" id="KW-0479">Metal-binding</keyword>
<comment type="similarity">
    <text evidence="1">Belongs to the UPF0587 family.</text>
</comment>
<dbReference type="InterPro" id="IPR008584">
    <property type="entry name" value="CXXC_Zn-binding_euk"/>
</dbReference>
<protein>
    <submittedName>
        <fullName evidence="4">Uncharacterized protein</fullName>
    </submittedName>
</protein>
<dbReference type="FunCoup" id="D7FQ13">
    <property type="interactions" value="274"/>
</dbReference>
<accession>D7FQ13</accession>
<sequence length="177" mass="19664">MPVFVLKVKCELDNVASMQADENNKWILTMQSPDAGERREHVEVTKARNEELDGSRGTANFVVKWQGAKKQATANIVEIKKVTTQGLIKGDQSGEFVPIFALDCRGLEPIEWHPSTDFAVTSEGGTVYASDGVDLSEEDWSDYCEKSAAPISIMEIEHKFEFETQRRYDVSSGKAGS</sequence>
<dbReference type="SUPFAM" id="SSF141678">
    <property type="entry name" value="MAL13P1.257-like"/>
    <property type="match status" value="1"/>
</dbReference>
<dbReference type="OrthoDB" id="10248838at2759"/>
<evidence type="ECO:0000256" key="3">
    <source>
        <dbReference type="ARBA" id="ARBA00022833"/>
    </source>
</evidence>
<dbReference type="Proteomes" id="UP000002630">
    <property type="component" value="Linkage Group LG02"/>
</dbReference>
<gene>
    <name evidence="4" type="ORF">Esi_0002_0098</name>
</gene>
<dbReference type="Pfam" id="PF05907">
    <property type="entry name" value="CXXC_Zn-b_euk"/>
    <property type="match status" value="1"/>
</dbReference>
<evidence type="ECO:0000313" key="5">
    <source>
        <dbReference type="Proteomes" id="UP000002630"/>
    </source>
</evidence>
<dbReference type="EMBL" id="FN649727">
    <property type="protein sequence ID" value="CBJ48345.1"/>
    <property type="molecule type" value="Genomic_DNA"/>
</dbReference>
<dbReference type="OMA" id="NWCDYNQ"/>
<keyword evidence="5" id="KW-1185">Reference proteome</keyword>
<evidence type="ECO:0000313" key="4">
    <source>
        <dbReference type="EMBL" id="CBJ48345.1"/>
    </source>
</evidence>
<dbReference type="PANTHER" id="PTHR12857">
    <property type="entry name" value="CXXC MOTIF CONTAINING ZINC BINDING PROTEIN"/>
    <property type="match status" value="1"/>
</dbReference>
<keyword evidence="3" id="KW-0862">Zinc</keyword>
<dbReference type="InParanoid" id="D7FQ13"/>
<dbReference type="EMBL" id="FN648375">
    <property type="protein sequence ID" value="CBJ48345.1"/>
    <property type="molecule type" value="Genomic_DNA"/>
</dbReference>
<name>D7FQ13_ECTSI</name>